<keyword evidence="5" id="KW-1185">Reference proteome</keyword>
<dbReference type="PROSITE" id="PS00455">
    <property type="entry name" value="AMP_BINDING"/>
    <property type="match status" value="1"/>
</dbReference>
<dbReference type="InterPro" id="IPR045851">
    <property type="entry name" value="AMP-bd_C_sf"/>
</dbReference>
<dbReference type="PANTHER" id="PTHR45527">
    <property type="entry name" value="NONRIBOSOMAL PEPTIDE SYNTHETASE"/>
    <property type="match status" value="1"/>
</dbReference>
<feature type="domain" description="AMP-binding enzyme C-terminal" evidence="3">
    <location>
        <begin position="366"/>
        <end position="443"/>
    </location>
</feature>
<feature type="domain" description="AMP-dependent synthetase/ligase" evidence="2">
    <location>
        <begin position="7"/>
        <end position="307"/>
    </location>
</feature>
<evidence type="ECO:0000313" key="4">
    <source>
        <dbReference type="EMBL" id="GGV02781.1"/>
    </source>
</evidence>
<dbReference type="InterPro" id="IPR042099">
    <property type="entry name" value="ANL_N_sf"/>
</dbReference>
<keyword evidence="1" id="KW-0812">Transmembrane</keyword>
<keyword evidence="1" id="KW-1133">Transmembrane helix</keyword>
<dbReference type="SUPFAM" id="SSF56801">
    <property type="entry name" value="Acetyl-CoA synthetase-like"/>
    <property type="match status" value="1"/>
</dbReference>
<dbReference type="Gene3D" id="3.30.300.30">
    <property type="match status" value="1"/>
</dbReference>
<dbReference type="Pfam" id="PF13193">
    <property type="entry name" value="AMP-binding_C"/>
    <property type="match status" value="1"/>
</dbReference>
<evidence type="ECO:0000256" key="1">
    <source>
        <dbReference type="SAM" id="Phobius"/>
    </source>
</evidence>
<sequence>MVVESDPVPSAVVAIVACSLLGAVYAPMAPGLPARRRQVTLGILDPDVHVVASGLPVTPGVPVYARMADGRFMVEGEARDRLGRRERARQLSGIAHVVFTSGTTGRPKGIMMSHSAVVAFFHGMARQVRVSADERLLSVAPLSFDFSLLDLGLAASAGATLVQVPRTLLRHPRRFVAYLARERVTQVNGVPSVWQPILAHAAAELSRCTALRTVLMGGEFYPVSLIRELRQARPGLRVVNAFGQSESIACSFLQVPDPVPEDLGQVPIGPPHPGAEYLLVDAQGRDVGVGESGELFLRSNALFAGYWRDAEATRRALVPPPGEPDSPERVLRTGDVLRREGNGTFSFVGRADLQVKILGNRVELEEVELALRAHPDVEDTVVTAVPSSRGTRLAALVASATRCSEQADLAGEVRALCASTLPSYMVPTHVLLAPALPRTAAGKLDRAAAHAMVVRLLSPVPDEGGTGHA</sequence>
<dbReference type="Proteomes" id="UP000654471">
    <property type="component" value="Unassembled WGS sequence"/>
</dbReference>
<reference evidence="5" key="1">
    <citation type="journal article" date="2019" name="Int. J. Syst. Evol. Microbiol.">
        <title>The Global Catalogue of Microorganisms (GCM) 10K type strain sequencing project: providing services to taxonomists for standard genome sequencing and annotation.</title>
        <authorList>
            <consortium name="The Broad Institute Genomics Platform"/>
            <consortium name="The Broad Institute Genome Sequencing Center for Infectious Disease"/>
            <person name="Wu L."/>
            <person name="Ma J."/>
        </authorList>
    </citation>
    <scope>NUCLEOTIDE SEQUENCE [LARGE SCALE GENOMIC DNA]</scope>
    <source>
        <strain evidence="5">JCM 3399</strain>
    </source>
</reference>
<gene>
    <name evidence="4" type="ORF">GCM10010211_82560</name>
</gene>
<proteinExistence type="predicted"/>
<keyword evidence="1" id="KW-0472">Membrane</keyword>
<dbReference type="EMBL" id="BMRP01000080">
    <property type="protein sequence ID" value="GGV02781.1"/>
    <property type="molecule type" value="Genomic_DNA"/>
</dbReference>
<protein>
    <submittedName>
        <fullName evidence="4">Uncharacterized protein</fullName>
    </submittedName>
</protein>
<comment type="caution">
    <text evidence="4">The sequence shown here is derived from an EMBL/GenBank/DDBJ whole genome shotgun (WGS) entry which is preliminary data.</text>
</comment>
<dbReference type="InterPro" id="IPR025110">
    <property type="entry name" value="AMP-bd_C"/>
</dbReference>
<organism evidence="4 5">
    <name type="scientific">Streptomyces albospinus</name>
    <dbReference type="NCBI Taxonomy" id="285515"/>
    <lineage>
        <taxon>Bacteria</taxon>
        <taxon>Bacillati</taxon>
        <taxon>Actinomycetota</taxon>
        <taxon>Actinomycetes</taxon>
        <taxon>Kitasatosporales</taxon>
        <taxon>Streptomycetaceae</taxon>
        <taxon>Streptomyces</taxon>
    </lineage>
</organism>
<evidence type="ECO:0000259" key="3">
    <source>
        <dbReference type="Pfam" id="PF13193"/>
    </source>
</evidence>
<feature type="transmembrane region" description="Helical" evidence="1">
    <location>
        <begin position="12"/>
        <end position="32"/>
    </location>
</feature>
<dbReference type="InterPro" id="IPR000873">
    <property type="entry name" value="AMP-dep_synth/lig_dom"/>
</dbReference>
<dbReference type="InterPro" id="IPR020845">
    <property type="entry name" value="AMP-binding_CS"/>
</dbReference>
<dbReference type="Gene3D" id="3.40.50.12780">
    <property type="entry name" value="N-terminal domain of ligase-like"/>
    <property type="match status" value="1"/>
</dbReference>
<dbReference type="Pfam" id="PF00501">
    <property type="entry name" value="AMP-binding"/>
    <property type="match status" value="1"/>
</dbReference>
<evidence type="ECO:0000313" key="5">
    <source>
        <dbReference type="Proteomes" id="UP000654471"/>
    </source>
</evidence>
<dbReference type="PANTHER" id="PTHR45527:SF1">
    <property type="entry name" value="FATTY ACID SYNTHASE"/>
    <property type="match status" value="1"/>
</dbReference>
<evidence type="ECO:0000259" key="2">
    <source>
        <dbReference type="Pfam" id="PF00501"/>
    </source>
</evidence>
<accession>A0ABQ2VS67</accession>
<name>A0ABQ2VS67_9ACTN</name>